<name>A0A9Q0S890_9DIPT</name>
<dbReference type="Proteomes" id="UP001151699">
    <property type="component" value="Chromosome A"/>
</dbReference>
<reference evidence="2" key="1">
    <citation type="submission" date="2022-07" db="EMBL/GenBank/DDBJ databases">
        <authorList>
            <person name="Trinca V."/>
            <person name="Uliana J.V.C."/>
            <person name="Torres T.T."/>
            <person name="Ward R.J."/>
            <person name="Monesi N."/>
        </authorList>
    </citation>
    <scope>NUCLEOTIDE SEQUENCE</scope>
    <source>
        <strain evidence="2">HSMRA1968</strain>
        <tissue evidence="2">Whole embryos</tissue>
    </source>
</reference>
<evidence type="ECO:0000313" key="2">
    <source>
        <dbReference type="EMBL" id="KAJ6649074.1"/>
    </source>
</evidence>
<keyword evidence="3" id="KW-1185">Reference proteome</keyword>
<dbReference type="EMBL" id="WJQU01000001">
    <property type="protein sequence ID" value="KAJ6649074.1"/>
    <property type="molecule type" value="Genomic_DNA"/>
</dbReference>
<accession>A0A9Q0S890</accession>
<proteinExistence type="predicted"/>
<protein>
    <submittedName>
        <fullName evidence="2">FAS-associated factor 2-B</fullName>
    </submittedName>
</protein>
<dbReference type="Gene3D" id="1.10.8.10">
    <property type="entry name" value="DNA helicase RuvA subunit, C-terminal domain"/>
    <property type="match status" value="1"/>
</dbReference>
<comment type="caution">
    <text evidence="2">The sequence shown here is derived from an EMBL/GenBank/DDBJ whole genome shotgun (WGS) entry which is preliminary data.</text>
</comment>
<dbReference type="AlphaFoldDB" id="A0A9Q0S890"/>
<feature type="domain" description="UBA-like" evidence="1">
    <location>
        <begin position="9"/>
        <end position="48"/>
    </location>
</feature>
<dbReference type="InterPro" id="IPR054109">
    <property type="entry name" value="UBA_8"/>
</dbReference>
<organism evidence="2 3">
    <name type="scientific">Pseudolycoriella hygida</name>
    <dbReference type="NCBI Taxonomy" id="35572"/>
    <lineage>
        <taxon>Eukaryota</taxon>
        <taxon>Metazoa</taxon>
        <taxon>Ecdysozoa</taxon>
        <taxon>Arthropoda</taxon>
        <taxon>Hexapoda</taxon>
        <taxon>Insecta</taxon>
        <taxon>Pterygota</taxon>
        <taxon>Neoptera</taxon>
        <taxon>Endopterygota</taxon>
        <taxon>Diptera</taxon>
        <taxon>Nematocera</taxon>
        <taxon>Sciaroidea</taxon>
        <taxon>Sciaridae</taxon>
        <taxon>Pseudolycoriella</taxon>
    </lineage>
</organism>
<dbReference type="OrthoDB" id="1026733at2759"/>
<sequence length="98" mass="11276">MEGDGLTNDQTEKVLQFQDLTGIEDINICRDVLIRHQWDLEVAIQEQLNIREGRPSMYAANDRAPQVINDRFLQHIFTNSRPDNSPTGLTATLRYFSV</sequence>
<dbReference type="Pfam" id="PF22566">
    <property type="entry name" value="UBA_8"/>
    <property type="match status" value="1"/>
</dbReference>
<evidence type="ECO:0000259" key="1">
    <source>
        <dbReference type="Pfam" id="PF22566"/>
    </source>
</evidence>
<gene>
    <name evidence="2" type="primary">faf2-b_1</name>
    <name evidence="2" type="ORF">Bhyg_04307</name>
</gene>
<evidence type="ECO:0000313" key="3">
    <source>
        <dbReference type="Proteomes" id="UP001151699"/>
    </source>
</evidence>